<evidence type="ECO:0000313" key="3">
    <source>
        <dbReference type="Proteomes" id="UP001153269"/>
    </source>
</evidence>
<dbReference type="Proteomes" id="UP001153269">
    <property type="component" value="Unassembled WGS sequence"/>
</dbReference>
<keyword evidence="3" id="KW-1185">Reference proteome</keyword>
<reference evidence="2" key="1">
    <citation type="submission" date="2020-03" db="EMBL/GenBank/DDBJ databases">
        <authorList>
            <person name="Weist P."/>
        </authorList>
    </citation>
    <scope>NUCLEOTIDE SEQUENCE</scope>
</reference>
<dbReference type="EMBL" id="CADEAL010004231">
    <property type="protein sequence ID" value="CAB1454922.1"/>
    <property type="molecule type" value="Genomic_DNA"/>
</dbReference>
<comment type="caution">
    <text evidence="2">The sequence shown here is derived from an EMBL/GenBank/DDBJ whole genome shotgun (WGS) entry which is preliminary data.</text>
</comment>
<feature type="region of interest" description="Disordered" evidence="1">
    <location>
        <begin position="64"/>
        <end position="103"/>
    </location>
</feature>
<sequence length="452" mass="48839">MEQLHQDLVVVVGVVVGCVRLGVEDFSVSAATATTLTTHQHPPGLLLHHHPSAELQHNPKLWSAARESTTSARDPAEVQWTTSRRGEESATGHTQHTDATNNSPWRSVMEFNCLLADPTMNSSFLTSFHSNTVSSLYAAGQMFSLDVLHRGGLSGVVYFSPEAGGAAREGSASLPTIHQRLTELMNEEEKELHTHNYLLECNIFPRVNGDVLGLFQCAAPQRGVKVAARGASFSDDLSSVVPVHSDLCLKPPGSDALKLLQATPLLPINGCRSFLIKPECATKRLLASPHADKEPSVYGDYLFSAPSLCPGNIAVDRIAPVTLWSDRRLALTPPDVTSHPRVTSRHGDIVNIKTVKLCLLATRSGVSQRLQRWTGNNALFFPPEPSWSARGGVLHHTAAKHNPTNAVSQGRLLDNRGIGILGDERRCPGSQGPLSVPWAGHVLPAEKCDRGT</sequence>
<accession>A0A9N7Z9M9</accession>
<protein>
    <submittedName>
        <fullName evidence="2">Uncharacterized protein</fullName>
    </submittedName>
</protein>
<proteinExistence type="predicted"/>
<name>A0A9N7Z9M9_PLEPL</name>
<dbReference type="AlphaFoldDB" id="A0A9N7Z9M9"/>
<feature type="compositionally biased region" description="Polar residues" evidence="1">
    <location>
        <begin position="91"/>
        <end position="103"/>
    </location>
</feature>
<evidence type="ECO:0000256" key="1">
    <source>
        <dbReference type="SAM" id="MobiDB-lite"/>
    </source>
</evidence>
<gene>
    <name evidence="2" type="ORF">PLEPLA_LOCUS42689</name>
</gene>
<evidence type="ECO:0000313" key="2">
    <source>
        <dbReference type="EMBL" id="CAB1454922.1"/>
    </source>
</evidence>
<organism evidence="2 3">
    <name type="scientific">Pleuronectes platessa</name>
    <name type="common">European plaice</name>
    <dbReference type="NCBI Taxonomy" id="8262"/>
    <lineage>
        <taxon>Eukaryota</taxon>
        <taxon>Metazoa</taxon>
        <taxon>Chordata</taxon>
        <taxon>Craniata</taxon>
        <taxon>Vertebrata</taxon>
        <taxon>Euteleostomi</taxon>
        <taxon>Actinopterygii</taxon>
        <taxon>Neopterygii</taxon>
        <taxon>Teleostei</taxon>
        <taxon>Neoteleostei</taxon>
        <taxon>Acanthomorphata</taxon>
        <taxon>Carangaria</taxon>
        <taxon>Pleuronectiformes</taxon>
        <taxon>Pleuronectoidei</taxon>
        <taxon>Pleuronectidae</taxon>
        <taxon>Pleuronectes</taxon>
    </lineage>
</organism>